<evidence type="ECO:0000256" key="2">
    <source>
        <dbReference type="SAM" id="MobiDB-lite"/>
    </source>
</evidence>
<gene>
    <name evidence="4" type="ORF">BN381_350097</name>
</gene>
<comment type="caution">
    <text evidence="4">The sequence shown here is derived from an EMBL/GenBank/DDBJ whole genome shotgun (WGS) entry which is preliminary data.</text>
</comment>
<dbReference type="InterPro" id="IPR000383">
    <property type="entry name" value="Xaa-Pro-like_dom"/>
</dbReference>
<reference evidence="4 5" key="1">
    <citation type="journal article" date="2013" name="ISME J.">
        <title>Metabolic model for the filamentous 'Candidatus Microthrix parvicella' based on genomic and metagenomic analyses.</title>
        <authorList>
            <person name="Jon McIlroy S."/>
            <person name="Kristiansen R."/>
            <person name="Albertsen M."/>
            <person name="Michael Karst S."/>
            <person name="Rossetti S."/>
            <person name="Lund Nielsen J."/>
            <person name="Tandoi V."/>
            <person name="James Seviour R."/>
            <person name="Nielsen P.H."/>
        </authorList>
    </citation>
    <scope>NUCLEOTIDE SEQUENCE [LARGE SCALE GENOMIC DNA]</scope>
    <source>
        <strain evidence="4 5">RN1</strain>
    </source>
</reference>
<dbReference type="eggNOG" id="COG2936">
    <property type="taxonomic scope" value="Bacteria"/>
</dbReference>
<dbReference type="InterPro" id="IPR008979">
    <property type="entry name" value="Galactose-bd-like_sf"/>
</dbReference>
<dbReference type="InterPro" id="IPR013736">
    <property type="entry name" value="Xaa-Pro_dipept_C"/>
</dbReference>
<organism evidence="4 5">
    <name type="scientific">Candidatus Neomicrothrix parvicella RN1</name>
    <dbReference type="NCBI Taxonomy" id="1229780"/>
    <lineage>
        <taxon>Bacteria</taxon>
        <taxon>Bacillati</taxon>
        <taxon>Actinomycetota</taxon>
        <taxon>Acidimicrobiia</taxon>
        <taxon>Acidimicrobiales</taxon>
        <taxon>Microthrixaceae</taxon>
        <taxon>Candidatus Neomicrothrix</taxon>
    </lineage>
</organism>
<feature type="domain" description="Xaa-Pro dipeptidyl-peptidase C-terminal" evidence="3">
    <location>
        <begin position="509"/>
        <end position="776"/>
    </location>
</feature>
<name>R4Z653_9ACTN</name>
<accession>R4Z653</accession>
<dbReference type="AlphaFoldDB" id="R4Z653"/>
<dbReference type="SMART" id="SM00939">
    <property type="entry name" value="PepX_C"/>
    <property type="match status" value="1"/>
</dbReference>
<dbReference type="InterPro" id="IPR005674">
    <property type="entry name" value="CocE/Ser_esterase"/>
</dbReference>
<protein>
    <recommendedName>
        <fullName evidence="3">Xaa-Pro dipeptidyl-peptidase C-terminal domain-containing protein</fullName>
    </recommendedName>
</protein>
<feature type="region of interest" description="Disordered" evidence="2">
    <location>
        <begin position="580"/>
        <end position="605"/>
    </location>
</feature>
<dbReference type="Pfam" id="PF08530">
    <property type="entry name" value="PepX_C"/>
    <property type="match status" value="1"/>
</dbReference>
<evidence type="ECO:0000313" key="5">
    <source>
        <dbReference type="Proteomes" id="UP000018291"/>
    </source>
</evidence>
<dbReference type="STRING" id="1229780.BN381_350097"/>
<dbReference type="Pfam" id="PF02129">
    <property type="entry name" value="Peptidase_S15"/>
    <property type="match status" value="1"/>
</dbReference>
<dbReference type="Gene3D" id="2.60.120.260">
    <property type="entry name" value="Galactose-binding domain-like"/>
    <property type="match status" value="1"/>
</dbReference>
<keyword evidence="1" id="KW-0378">Hydrolase</keyword>
<dbReference type="InterPro" id="IPR029058">
    <property type="entry name" value="AB_hydrolase_fold"/>
</dbReference>
<dbReference type="NCBIfam" id="TIGR00976">
    <property type="entry name" value="CocE_NonD"/>
    <property type="match status" value="1"/>
</dbReference>
<proteinExistence type="predicted"/>
<sequence>MHNAPYGDTAHFGIPGGIHMLHRRRLAMLAAVPLLVGSALTACSGNDDAAAKKAPAGDPVAKFVRTAPGMAAPSAAELGPHEDEATGLTITPGVETLTVTGAKKSAAVALENSDGQVILTLLADDEGQAHFAYIPDKPLTVQSGEGDLPTIDGDVLFPGIYRVRFGGKTSADVRVLGVDEVAGDDFYAKQKLGDGFGYVTMRDGVTLSVDVSLPGPIEDGPYPTVVEYSGYSPSKPDEPQPGSMIAGLLGFATVGVNMRGTGCSGGVFEVFNPAQQADGYDAIEAIAAQSWVKGNKVGMVGLSYAGIAQLYVASTRPPHLAAIAPQSVIDDPWREQWPGGVYNGGFTKQWLEERTRQAEAGGQSWDGERIAKGDKTCGANQLIRSQNLDFGKFGKALVNFPPSAAARFLQLLVPRIEVPTFLTGGYQDEQTGGRFPYLFNKFDPDTFHRFKLYNGHHPDGYSPMLITDWYEFLSFYVAGEIPNIADGIRQASGSVFEENFGIDQNFGENRFADHLPDDFEGAKAAYDAESPVQVLVESGADTNPVGTTGERVRWDFDQYPPKDAKKTTWYFDDDRLLSDAAPSGEGADSFEYEPDSGRLATTSASSTDFQYSQTKLPIHYEQAPEGNLVAYATPELTNDLVLAGPGYLDMWVKPGADDGAVQVDLTEVRPDGEETYVQSGWLALQHAGEYAELTDEYQVEYTFIQRDREVLKPDEWVHRRVPIMGVTHIFRKGSRLRVSVQSPGRSRPLWSFVNPEAPADTQVTIGRGGEHATSLVMPKVDGLEIPEGLPACNTLRGQPCRDYIEVSNTPAGE</sequence>
<evidence type="ECO:0000313" key="4">
    <source>
        <dbReference type="EMBL" id="CCM64237.1"/>
    </source>
</evidence>
<dbReference type="SUPFAM" id="SSF49785">
    <property type="entry name" value="Galactose-binding domain-like"/>
    <property type="match status" value="1"/>
</dbReference>
<dbReference type="SUPFAM" id="SSF53474">
    <property type="entry name" value="alpha/beta-Hydrolases"/>
    <property type="match status" value="1"/>
</dbReference>
<dbReference type="Gene3D" id="3.40.50.1820">
    <property type="entry name" value="alpha/beta hydrolase"/>
    <property type="match status" value="1"/>
</dbReference>
<evidence type="ECO:0000259" key="3">
    <source>
        <dbReference type="SMART" id="SM00939"/>
    </source>
</evidence>
<dbReference type="HOGENOM" id="CLU_013105_0_0_11"/>
<keyword evidence="5" id="KW-1185">Reference proteome</keyword>
<dbReference type="Proteomes" id="UP000018291">
    <property type="component" value="Unassembled WGS sequence"/>
</dbReference>
<dbReference type="EMBL" id="CANL01000029">
    <property type="protein sequence ID" value="CCM64237.1"/>
    <property type="molecule type" value="Genomic_DNA"/>
</dbReference>
<evidence type="ECO:0000256" key="1">
    <source>
        <dbReference type="ARBA" id="ARBA00022801"/>
    </source>
</evidence>
<dbReference type="GO" id="GO:0008239">
    <property type="term" value="F:dipeptidyl-peptidase activity"/>
    <property type="evidence" value="ECO:0007669"/>
    <property type="project" value="InterPro"/>
</dbReference>